<dbReference type="InterPro" id="IPR017871">
    <property type="entry name" value="ABC_transporter-like_CS"/>
</dbReference>
<accession>M1TS60</accession>
<dbReference type="InterPro" id="IPR003439">
    <property type="entry name" value="ABC_transporter-like_ATP-bd"/>
</dbReference>
<dbReference type="Gene3D" id="3.40.50.300">
    <property type="entry name" value="P-loop containing nucleotide triphosphate hydrolases"/>
    <property type="match status" value="1"/>
</dbReference>
<dbReference type="EMBL" id="CP004354">
    <property type="protein sequence ID" value="AGG67086.1"/>
    <property type="molecule type" value="Genomic_DNA"/>
</dbReference>
<dbReference type="InterPro" id="IPR015856">
    <property type="entry name" value="ABC_transpr_CbiO/EcfA_su"/>
</dbReference>
<evidence type="ECO:0000313" key="6">
    <source>
        <dbReference type="EMBL" id="AGG67086.1"/>
    </source>
</evidence>
<dbReference type="GO" id="GO:0042626">
    <property type="term" value="F:ATPase-coupled transmembrane transporter activity"/>
    <property type="evidence" value="ECO:0007669"/>
    <property type="project" value="TreeGrafter"/>
</dbReference>
<name>M1TS60_9CORY</name>
<dbReference type="PANTHER" id="PTHR43553">
    <property type="entry name" value="HEAVY METAL TRANSPORTER"/>
    <property type="match status" value="1"/>
</dbReference>
<evidence type="ECO:0000256" key="2">
    <source>
        <dbReference type="ARBA" id="ARBA00022448"/>
    </source>
</evidence>
<dbReference type="Pfam" id="PF00005">
    <property type="entry name" value="ABC_tran"/>
    <property type="match status" value="1"/>
</dbReference>
<dbReference type="STRING" id="1121353.H924_08220"/>
<dbReference type="SMART" id="SM00382">
    <property type="entry name" value="AAA"/>
    <property type="match status" value="1"/>
</dbReference>
<dbReference type="CDD" id="cd03225">
    <property type="entry name" value="ABC_cobalt_CbiO_domain1"/>
    <property type="match status" value="1"/>
</dbReference>
<dbReference type="GO" id="GO:0016887">
    <property type="term" value="F:ATP hydrolysis activity"/>
    <property type="evidence" value="ECO:0007669"/>
    <property type="project" value="InterPro"/>
</dbReference>
<organism evidence="6 7">
    <name type="scientific">Corynebacterium callunae DSM 20147</name>
    <dbReference type="NCBI Taxonomy" id="1121353"/>
    <lineage>
        <taxon>Bacteria</taxon>
        <taxon>Bacillati</taxon>
        <taxon>Actinomycetota</taxon>
        <taxon>Actinomycetes</taxon>
        <taxon>Mycobacteriales</taxon>
        <taxon>Corynebacteriaceae</taxon>
        <taxon>Corynebacterium</taxon>
    </lineage>
</organism>
<gene>
    <name evidence="6" type="ORF">H924_08220</name>
</gene>
<keyword evidence="4 6" id="KW-0067">ATP-binding</keyword>
<dbReference type="eggNOG" id="COG1122">
    <property type="taxonomic scope" value="Bacteria"/>
</dbReference>
<keyword evidence="2" id="KW-0813">Transport</keyword>
<dbReference type="Proteomes" id="UP000011760">
    <property type="component" value="Chromosome"/>
</dbReference>
<dbReference type="HOGENOM" id="CLU_000604_1_22_11"/>
<feature type="domain" description="ABC transporter" evidence="5">
    <location>
        <begin position="18"/>
        <end position="244"/>
    </location>
</feature>
<dbReference type="PROSITE" id="PS00211">
    <property type="entry name" value="ABC_TRANSPORTER_1"/>
    <property type="match status" value="1"/>
</dbReference>
<dbReference type="InterPro" id="IPR003593">
    <property type="entry name" value="AAA+_ATPase"/>
</dbReference>
<evidence type="ECO:0000256" key="3">
    <source>
        <dbReference type="ARBA" id="ARBA00022741"/>
    </source>
</evidence>
<sequence length="244" mass="27236">MLHLPQSLHLELHDMPEIIFENAAVSYEDTLILEPVSLSLREQRIGIIGANGGGKSTLIRMINGLGEPSSGRVLVDGLDVSEKGREVRKKVGYVFSDAENQIIMPTVREDIAFSLRRQKMPKEEKNKRVDEMLARFNLSDHADQSPHTLSGGQKQLLALAAVLILEPELIIADEPTTLLDLRNRLLIKEVFGGLEQQLIVVSHDLDFLSDFERVICINDHKIVADGPAQSSINHYVSLMTESIR</sequence>
<dbReference type="GO" id="GO:0043190">
    <property type="term" value="C:ATP-binding cassette (ABC) transporter complex"/>
    <property type="evidence" value="ECO:0007669"/>
    <property type="project" value="TreeGrafter"/>
</dbReference>
<dbReference type="InterPro" id="IPR050095">
    <property type="entry name" value="ECF_ABC_transporter_ATP-bd"/>
</dbReference>
<dbReference type="KEGG" id="ccn:H924_08220"/>
<evidence type="ECO:0000313" key="7">
    <source>
        <dbReference type="Proteomes" id="UP000011760"/>
    </source>
</evidence>
<evidence type="ECO:0000259" key="5">
    <source>
        <dbReference type="PROSITE" id="PS50893"/>
    </source>
</evidence>
<keyword evidence="3" id="KW-0547">Nucleotide-binding</keyword>
<dbReference type="AlphaFoldDB" id="M1TS60"/>
<reference evidence="6 7" key="1">
    <citation type="submission" date="2013-02" db="EMBL/GenBank/DDBJ databases">
        <title>The complete genome sequence of Corynebacterium callunae DSM 20147.</title>
        <authorList>
            <person name="Ruckert C."/>
            <person name="Albersmeier A."/>
            <person name="Kalinowski J."/>
        </authorList>
    </citation>
    <scope>NUCLEOTIDE SEQUENCE [LARGE SCALE GENOMIC DNA]</scope>
    <source>
        <strain evidence="6 7">DSM 20147</strain>
    </source>
</reference>
<dbReference type="PANTHER" id="PTHR43553:SF24">
    <property type="entry name" value="ENERGY-COUPLING FACTOR TRANSPORTER ATP-BINDING PROTEIN ECFA1"/>
    <property type="match status" value="1"/>
</dbReference>
<comment type="similarity">
    <text evidence="1">Belongs to the ABC transporter superfamily.</text>
</comment>
<evidence type="ECO:0000256" key="4">
    <source>
        <dbReference type="ARBA" id="ARBA00022840"/>
    </source>
</evidence>
<dbReference type="GO" id="GO:0005524">
    <property type="term" value="F:ATP binding"/>
    <property type="evidence" value="ECO:0007669"/>
    <property type="project" value="UniProtKB-KW"/>
</dbReference>
<dbReference type="PROSITE" id="PS50893">
    <property type="entry name" value="ABC_TRANSPORTER_2"/>
    <property type="match status" value="1"/>
</dbReference>
<dbReference type="PATRIC" id="fig|1121353.3.peg.1676"/>
<evidence type="ECO:0000256" key="1">
    <source>
        <dbReference type="ARBA" id="ARBA00005417"/>
    </source>
</evidence>
<keyword evidence="7" id="KW-1185">Reference proteome</keyword>
<proteinExistence type="inferred from homology"/>
<protein>
    <submittedName>
        <fullName evidence="6">ABC transporter ATP-binding protein</fullName>
    </submittedName>
</protein>
<dbReference type="InterPro" id="IPR027417">
    <property type="entry name" value="P-loop_NTPase"/>
</dbReference>
<dbReference type="SUPFAM" id="SSF52540">
    <property type="entry name" value="P-loop containing nucleoside triphosphate hydrolases"/>
    <property type="match status" value="1"/>
</dbReference>